<gene>
    <name evidence="2" type="ORF">LIER_36933</name>
</gene>
<keyword evidence="3" id="KW-1185">Reference proteome</keyword>
<protein>
    <recommendedName>
        <fullName evidence="4">DUF3511 domain protein</fullName>
    </recommendedName>
</protein>
<name>A0AAV3PGZ8_LITER</name>
<comment type="caution">
    <text evidence="2">The sequence shown here is derived from an EMBL/GenBank/DDBJ whole genome shotgun (WGS) entry which is preliminary data.</text>
</comment>
<feature type="region of interest" description="Disordered" evidence="1">
    <location>
        <begin position="1"/>
        <end position="59"/>
    </location>
</feature>
<proteinExistence type="predicted"/>
<dbReference type="PANTHER" id="PTHR33193:SF13">
    <property type="entry name" value="EXPRESSED PROTEIN"/>
    <property type="match status" value="1"/>
</dbReference>
<dbReference type="Proteomes" id="UP001454036">
    <property type="component" value="Unassembled WGS sequence"/>
</dbReference>
<evidence type="ECO:0000256" key="1">
    <source>
        <dbReference type="SAM" id="MobiDB-lite"/>
    </source>
</evidence>
<organism evidence="2 3">
    <name type="scientific">Lithospermum erythrorhizon</name>
    <name type="common">Purple gromwell</name>
    <name type="synonym">Lithospermum officinale var. erythrorhizon</name>
    <dbReference type="NCBI Taxonomy" id="34254"/>
    <lineage>
        <taxon>Eukaryota</taxon>
        <taxon>Viridiplantae</taxon>
        <taxon>Streptophyta</taxon>
        <taxon>Embryophyta</taxon>
        <taxon>Tracheophyta</taxon>
        <taxon>Spermatophyta</taxon>
        <taxon>Magnoliopsida</taxon>
        <taxon>eudicotyledons</taxon>
        <taxon>Gunneridae</taxon>
        <taxon>Pentapetalae</taxon>
        <taxon>asterids</taxon>
        <taxon>lamiids</taxon>
        <taxon>Boraginales</taxon>
        <taxon>Boraginaceae</taxon>
        <taxon>Boraginoideae</taxon>
        <taxon>Lithospermeae</taxon>
        <taxon>Lithospermum</taxon>
    </lineage>
</organism>
<evidence type="ECO:0000313" key="2">
    <source>
        <dbReference type="EMBL" id="GAA0149433.1"/>
    </source>
</evidence>
<reference evidence="2 3" key="1">
    <citation type="submission" date="2024-01" db="EMBL/GenBank/DDBJ databases">
        <title>The complete chloroplast genome sequence of Lithospermum erythrorhizon: insights into the phylogenetic relationship among Boraginaceae species and the maternal lineages of purple gromwells.</title>
        <authorList>
            <person name="Okada T."/>
            <person name="Watanabe K."/>
        </authorList>
    </citation>
    <scope>NUCLEOTIDE SEQUENCE [LARGE SCALE GENOMIC DNA]</scope>
</reference>
<dbReference type="PANTHER" id="PTHR33193">
    <property type="entry name" value="DOMAIN PROTEIN, PUTATIVE (DUF3511)-RELATED"/>
    <property type="match status" value="1"/>
</dbReference>
<dbReference type="EMBL" id="BAABME010017264">
    <property type="protein sequence ID" value="GAA0149433.1"/>
    <property type="molecule type" value="Genomic_DNA"/>
</dbReference>
<evidence type="ECO:0000313" key="3">
    <source>
        <dbReference type="Proteomes" id="UP001454036"/>
    </source>
</evidence>
<evidence type="ECO:0008006" key="4">
    <source>
        <dbReference type="Google" id="ProtNLM"/>
    </source>
</evidence>
<accession>A0AAV3PGZ8</accession>
<sequence length="102" mass="11565">MDDFRPSFKASGSGDRRLEIVSGKGFNSTPDMKHSEAAPKTNQVASSSSSSSKSWKFNDPEMRRKKRIVKYKVYSIEGKVKASIKNSFRWIKNKCSEIVHGY</sequence>
<dbReference type="Pfam" id="PF12023">
    <property type="entry name" value="DUF3511"/>
    <property type="match status" value="1"/>
</dbReference>
<dbReference type="AlphaFoldDB" id="A0AAV3PGZ8"/>
<dbReference type="InterPro" id="IPR021899">
    <property type="entry name" value="DUF3511"/>
</dbReference>